<dbReference type="AlphaFoldDB" id="A0A0A9EQE5"/>
<accession>A0A0A9EQE5</accession>
<organism evidence="1">
    <name type="scientific">Arundo donax</name>
    <name type="common">Giant reed</name>
    <name type="synonym">Donax arundinaceus</name>
    <dbReference type="NCBI Taxonomy" id="35708"/>
    <lineage>
        <taxon>Eukaryota</taxon>
        <taxon>Viridiplantae</taxon>
        <taxon>Streptophyta</taxon>
        <taxon>Embryophyta</taxon>
        <taxon>Tracheophyta</taxon>
        <taxon>Spermatophyta</taxon>
        <taxon>Magnoliopsida</taxon>
        <taxon>Liliopsida</taxon>
        <taxon>Poales</taxon>
        <taxon>Poaceae</taxon>
        <taxon>PACMAD clade</taxon>
        <taxon>Arundinoideae</taxon>
        <taxon>Arundineae</taxon>
        <taxon>Arundo</taxon>
    </lineage>
</organism>
<dbReference type="EMBL" id="GBRH01195569">
    <property type="protein sequence ID" value="JAE02327.1"/>
    <property type="molecule type" value="Transcribed_RNA"/>
</dbReference>
<name>A0A0A9EQE5_ARUDO</name>
<sequence>MKPQSPLRRMALLSSHLTRGKKPPTTCCPSTSLDSLRSSNQVPQYSSGNTCSLAVRLLQFGWRFLKLKEMMWFV</sequence>
<protein>
    <submittedName>
        <fullName evidence="1">Uncharacterized protein</fullName>
    </submittedName>
</protein>
<evidence type="ECO:0000313" key="1">
    <source>
        <dbReference type="EMBL" id="JAE02327.1"/>
    </source>
</evidence>
<reference evidence="1" key="1">
    <citation type="submission" date="2014-09" db="EMBL/GenBank/DDBJ databases">
        <authorList>
            <person name="Magalhaes I.L.F."/>
            <person name="Oliveira U."/>
            <person name="Santos F.R."/>
            <person name="Vidigal T.H.D.A."/>
            <person name="Brescovit A.D."/>
            <person name="Santos A.J."/>
        </authorList>
    </citation>
    <scope>NUCLEOTIDE SEQUENCE</scope>
    <source>
        <tissue evidence="1">Shoot tissue taken approximately 20 cm above the soil surface</tissue>
    </source>
</reference>
<reference evidence="1" key="2">
    <citation type="journal article" date="2015" name="Data Brief">
        <title>Shoot transcriptome of the giant reed, Arundo donax.</title>
        <authorList>
            <person name="Barrero R.A."/>
            <person name="Guerrero F.D."/>
            <person name="Moolhuijzen P."/>
            <person name="Goolsby J.A."/>
            <person name="Tidwell J."/>
            <person name="Bellgard S.E."/>
            <person name="Bellgard M.I."/>
        </authorList>
    </citation>
    <scope>NUCLEOTIDE SEQUENCE</scope>
    <source>
        <tissue evidence="1">Shoot tissue taken approximately 20 cm above the soil surface</tissue>
    </source>
</reference>
<proteinExistence type="predicted"/>